<protein>
    <submittedName>
        <fullName evidence="1">Uncharacterized protein</fullName>
    </submittedName>
</protein>
<sequence>MRVCSSASIPGALIQSVSDKLNFDWFKNSLPTDSRADAIIVEYMSTLLAGIPVSSFWRNVKIARPAAAPRGHVSPGSLHIGRNAHGVSAAATAA</sequence>
<dbReference type="EMBL" id="BEZZ01002858">
    <property type="protein sequence ID" value="GCC18092.1"/>
    <property type="molecule type" value="Genomic_DNA"/>
</dbReference>
<dbReference type="AlphaFoldDB" id="A0A401RIW7"/>
<comment type="caution">
    <text evidence="1">The sequence shown here is derived from an EMBL/GenBank/DDBJ whole genome shotgun (WGS) entry which is preliminary data.</text>
</comment>
<proteinExistence type="predicted"/>
<dbReference type="Proteomes" id="UP000287033">
    <property type="component" value="Unassembled WGS sequence"/>
</dbReference>
<gene>
    <name evidence="1" type="ORF">chiPu_0020722</name>
</gene>
<keyword evidence="2" id="KW-1185">Reference proteome</keyword>
<evidence type="ECO:0000313" key="1">
    <source>
        <dbReference type="EMBL" id="GCC18092.1"/>
    </source>
</evidence>
<evidence type="ECO:0000313" key="2">
    <source>
        <dbReference type="Proteomes" id="UP000287033"/>
    </source>
</evidence>
<organism evidence="1 2">
    <name type="scientific">Chiloscyllium punctatum</name>
    <name type="common">Brownbanded bambooshark</name>
    <name type="synonym">Hemiscyllium punctatum</name>
    <dbReference type="NCBI Taxonomy" id="137246"/>
    <lineage>
        <taxon>Eukaryota</taxon>
        <taxon>Metazoa</taxon>
        <taxon>Chordata</taxon>
        <taxon>Craniata</taxon>
        <taxon>Vertebrata</taxon>
        <taxon>Chondrichthyes</taxon>
        <taxon>Elasmobranchii</taxon>
        <taxon>Galeomorphii</taxon>
        <taxon>Galeoidea</taxon>
        <taxon>Orectolobiformes</taxon>
        <taxon>Hemiscylliidae</taxon>
        <taxon>Chiloscyllium</taxon>
    </lineage>
</organism>
<reference evidence="1 2" key="1">
    <citation type="journal article" date="2018" name="Nat. Ecol. Evol.">
        <title>Shark genomes provide insights into elasmobranch evolution and the origin of vertebrates.</title>
        <authorList>
            <person name="Hara Y"/>
            <person name="Yamaguchi K"/>
            <person name="Onimaru K"/>
            <person name="Kadota M"/>
            <person name="Koyanagi M"/>
            <person name="Keeley SD"/>
            <person name="Tatsumi K"/>
            <person name="Tanaka K"/>
            <person name="Motone F"/>
            <person name="Kageyama Y"/>
            <person name="Nozu R"/>
            <person name="Adachi N"/>
            <person name="Nishimura O"/>
            <person name="Nakagawa R"/>
            <person name="Tanegashima C"/>
            <person name="Kiyatake I"/>
            <person name="Matsumoto R"/>
            <person name="Murakumo K"/>
            <person name="Nishida K"/>
            <person name="Terakita A"/>
            <person name="Kuratani S"/>
            <person name="Sato K"/>
            <person name="Hyodo S Kuraku.S."/>
        </authorList>
    </citation>
    <scope>NUCLEOTIDE SEQUENCE [LARGE SCALE GENOMIC DNA]</scope>
</reference>
<accession>A0A401RIW7</accession>
<name>A0A401RIW7_CHIPU</name>